<evidence type="ECO:0000313" key="7">
    <source>
        <dbReference type="EMBL" id="KIC93821.1"/>
    </source>
</evidence>
<accession>A0A0C1L2J1</accession>
<dbReference type="Pfam" id="PF04138">
    <property type="entry name" value="GtrA_DPMS_TM"/>
    <property type="match status" value="1"/>
</dbReference>
<keyword evidence="7" id="KW-0560">Oxidoreductase</keyword>
<dbReference type="Proteomes" id="UP000031408">
    <property type="component" value="Unassembled WGS sequence"/>
</dbReference>
<dbReference type="GO" id="GO:0016020">
    <property type="term" value="C:membrane"/>
    <property type="evidence" value="ECO:0007669"/>
    <property type="project" value="UniProtKB-SubCell"/>
</dbReference>
<keyword evidence="4 5" id="KW-0472">Membrane</keyword>
<keyword evidence="8" id="KW-1185">Reference proteome</keyword>
<dbReference type="InterPro" id="IPR007267">
    <property type="entry name" value="GtrA_DPMS_TM"/>
</dbReference>
<dbReference type="GO" id="GO:0004497">
    <property type="term" value="F:monooxygenase activity"/>
    <property type="evidence" value="ECO:0007669"/>
    <property type="project" value="UniProtKB-KW"/>
</dbReference>
<feature type="transmembrane region" description="Helical" evidence="5">
    <location>
        <begin position="140"/>
        <end position="157"/>
    </location>
</feature>
<feature type="domain" description="GtrA/DPMS transmembrane" evidence="6">
    <location>
        <begin position="30"/>
        <end position="163"/>
    </location>
</feature>
<comment type="subcellular location">
    <subcellularLocation>
        <location evidence="1">Membrane</location>
        <topology evidence="1">Multi-pass membrane protein</topology>
    </subcellularLocation>
</comment>
<dbReference type="AlphaFoldDB" id="A0A0C1L2J1"/>
<name>A0A0C1L2J1_9BACT</name>
<keyword evidence="3 5" id="KW-1133">Transmembrane helix</keyword>
<evidence type="ECO:0000256" key="2">
    <source>
        <dbReference type="ARBA" id="ARBA00022692"/>
    </source>
</evidence>
<dbReference type="OrthoDB" id="771485at2"/>
<comment type="caution">
    <text evidence="7">The sequence shown here is derived from an EMBL/GenBank/DDBJ whole genome shotgun (WGS) entry which is preliminary data.</text>
</comment>
<dbReference type="GO" id="GO:0000271">
    <property type="term" value="P:polysaccharide biosynthetic process"/>
    <property type="evidence" value="ECO:0007669"/>
    <property type="project" value="InterPro"/>
</dbReference>
<evidence type="ECO:0000313" key="8">
    <source>
        <dbReference type="Proteomes" id="UP000031408"/>
    </source>
</evidence>
<evidence type="ECO:0000259" key="6">
    <source>
        <dbReference type="Pfam" id="PF04138"/>
    </source>
</evidence>
<protein>
    <submittedName>
        <fullName evidence="7">Phenylalanine 4-monooxygenase</fullName>
    </submittedName>
</protein>
<proteinExistence type="predicted"/>
<sequence length="168" mass="19301">MPNYFVRLITAIIDFFYPPFRRFIPIQTFRYIACGGGNTALDIVLYAISYYLLADREVIHLTNLPLVNTIAVTPHILAFIIAFCVSFPTGFFLMRTVVFHDSNLRGRVQLFRYILLVAACVFLNYIFIKLFVERFGLQAVIAKILTTCIVVTFSYLAQRNFTFKKSAA</sequence>
<feature type="transmembrane region" description="Helical" evidence="5">
    <location>
        <begin position="31"/>
        <end position="53"/>
    </location>
</feature>
<evidence type="ECO:0000256" key="3">
    <source>
        <dbReference type="ARBA" id="ARBA00022989"/>
    </source>
</evidence>
<evidence type="ECO:0000256" key="4">
    <source>
        <dbReference type="ARBA" id="ARBA00023136"/>
    </source>
</evidence>
<feature type="transmembrane region" description="Helical" evidence="5">
    <location>
        <begin position="110"/>
        <end position="128"/>
    </location>
</feature>
<keyword evidence="7" id="KW-0503">Monooxygenase</keyword>
<organism evidence="7 8">
    <name type="scientific">Flavihumibacter solisilvae</name>
    <dbReference type="NCBI Taxonomy" id="1349421"/>
    <lineage>
        <taxon>Bacteria</taxon>
        <taxon>Pseudomonadati</taxon>
        <taxon>Bacteroidota</taxon>
        <taxon>Chitinophagia</taxon>
        <taxon>Chitinophagales</taxon>
        <taxon>Chitinophagaceae</taxon>
        <taxon>Flavihumibacter</taxon>
    </lineage>
</organism>
<dbReference type="STRING" id="1349421.OI18_14570"/>
<gene>
    <name evidence="7" type="ORF">OI18_14570</name>
</gene>
<keyword evidence="2 5" id="KW-0812">Transmembrane</keyword>
<dbReference type="EMBL" id="JSVC01000016">
    <property type="protein sequence ID" value="KIC93821.1"/>
    <property type="molecule type" value="Genomic_DNA"/>
</dbReference>
<feature type="transmembrane region" description="Helical" evidence="5">
    <location>
        <begin position="73"/>
        <end position="98"/>
    </location>
</feature>
<reference evidence="7 8" key="1">
    <citation type="submission" date="2014-11" db="EMBL/GenBank/DDBJ databases">
        <title>Genome sequence of Flavihumibacter solisilvae 3-3.</title>
        <authorList>
            <person name="Zhou G."/>
            <person name="Li M."/>
            <person name="Wang G."/>
        </authorList>
    </citation>
    <scope>NUCLEOTIDE SEQUENCE [LARGE SCALE GENOMIC DNA]</scope>
    <source>
        <strain evidence="7 8">3-3</strain>
    </source>
</reference>
<evidence type="ECO:0000256" key="5">
    <source>
        <dbReference type="SAM" id="Phobius"/>
    </source>
</evidence>
<evidence type="ECO:0000256" key="1">
    <source>
        <dbReference type="ARBA" id="ARBA00004141"/>
    </source>
</evidence>
<dbReference type="RefSeq" id="WP_039141059.1">
    <property type="nucleotide sequence ID" value="NZ_JSVC01000016.1"/>
</dbReference>